<evidence type="ECO:0000313" key="2">
    <source>
        <dbReference type="Proteomes" id="UP001600943"/>
    </source>
</evidence>
<dbReference type="EMBL" id="BAABYW010000001">
    <property type="protein sequence ID" value="GAA6410580.1"/>
    <property type="molecule type" value="Genomic_DNA"/>
</dbReference>
<dbReference type="Proteomes" id="UP001600943">
    <property type="component" value="Unassembled WGS sequence"/>
</dbReference>
<evidence type="ECO:0008006" key="3">
    <source>
        <dbReference type="Google" id="ProtNLM"/>
    </source>
</evidence>
<dbReference type="RefSeq" id="WP_369861608.1">
    <property type="nucleotide sequence ID" value="NZ_BAABYW010000001.1"/>
</dbReference>
<name>A0ABQ0BGI9_9FIRM</name>
<proteinExistence type="predicted"/>
<sequence>MDKIKELLDQGRVVIAKAGEPATPEQLAEAVLEYCEAAGYTLGEVQDLDNGIGRGIRTMFDRCRCMKFSADQADE</sequence>
<comment type="caution">
    <text evidence="1">The sequence shown here is derived from an EMBL/GenBank/DDBJ whole genome shotgun (WGS) entry which is preliminary data.</text>
</comment>
<reference evidence="1 2" key="1">
    <citation type="submission" date="2024-04" db="EMBL/GenBank/DDBJ databases">
        <title>Defined microbial consortia suppress multidrug-resistant proinflammatory Enterobacteriaceae via ecological control.</title>
        <authorList>
            <person name="Furuichi M."/>
            <person name="Kawaguchi T."/>
            <person name="Pust M."/>
            <person name="Yasuma K."/>
            <person name="Plichta D."/>
            <person name="Hasegawa N."/>
            <person name="Ohya T."/>
            <person name="Bhattarai S."/>
            <person name="Sasajima S."/>
            <person name="Aoto Y."/>
            <person name="Tuganbaev T."/>
            <person name="Yaginuma M."/>
            <person name="Ueda M."/>
            <person name="Okahashi N."/>
            <person name="Amafuji K."/>
            <person name="Kiridooshi Y."/>
            <person name="Sugita K."/>
            <person name="Strazar M."/>
            <person name="Skelly A."/>
            <person name="Suda W."/>
            <person name="Hattori M."/>
            <person name="Nakamoto N."/>
            <person name="Caballero S."/>
            <person name="Norman J."/>
            <person name="Olle B."/>
            <person name="Tanoue T."/>
            <person name="Arita M."/>
            <person name="Bucci V."/>
            <person name="Atarashi K."/>
            <person name="Xavier R."/>
            <person name="Honda K."/>
        </authorList>
    </citation>
    <scope>NUCLEOTIDE SEQUENCE [LARGE SCALE GENOMIC DNA]</scope>
    <source>
        <strain evidence="2">k04-0078-D8-1</strain>
    </source>
</reference>
<gene>
    <name evidence="1" type="ORF">K040078D81_46970</name>
</gene>
<accession>A0ABQ0BGI9</accession>
<organism evidence="1 2">
    <name type="scientific">Blautia hominis</name>
    <dbReference type="NCBI Taxonomy" id="2025493"/>
    <lineage>
        <taxon>Bacteria</taxon>
        <taxon>Bacillati</taxon>
        <taxon>Bacillota</taxon>
        <taxon>Clostridia</taxon>
        <taxon>Lachnospirales</taxon>
        <taxon>Lachnospiraceae</taxon>
        <taxon>Blautia</taxon>
    </lineage>
</organism>
<protein>
    <recommendedName>
        <fullName evidence="3">DNA-binding protein</fullName>
    </recommendedName>
</protein>
<keyword evidence="2" id="KW-1185">Reference proteome</keyword>
<evidence type="ECO:0000313" key="1">
    <source>
        <dbReference type="EMBL" id="GAA6410580.1"/>
    </source>
</evidence>